<name>A0AAD5TT43_9FUNG</name>
<dbReference type="PANTHER" id="PTHR47447:SF28">
    <property type="entry name" value="PENTACOTRIPEPTIDE-REPEAT REGION OF PRORP DOMAIN-CONTAINING PROTEIN"/>
    <property type="match status" value="1"/>
</dbReference>
<evidence type="ECO:0000313" key="6">
    <source>
        <dbReference type="Proteomes" id="UP001211065"/>
    </source>
</evidence>
<comment type="caution">
    <text evidence="5">The sequence shown here is derived from an EMBL/GenBank/DDBJ whole genome shotgun (WGS) entry which is preliminary data.</text>
</comment>
<dbReference type="InterPro" id="IPR002885">
    <property type="entry name" value="PPR_rpt"/>
</dbReference>
<keyword evidence="6" id="KW-1185">Reference proteome</keyword>
<gene>
    <name evidence="5" type="ORF">HK099_002376</name>
</gene>
<comment type="subunit">
    <text evidence="4">Binds to mitochondrial small subunit 15S rRNA.</text>
</comment>
<comment type="function">
    <text evidence="3">Regulates mitochondrial small subunit maturation by controlling 15S rRNA 5'-end processing. Localizes to the 5' precursor of the 15S rRNA in a position that is subsequently occupied by mS47 in the mature yeast mtSSU. Uses structure and sequence-specific RNA recognition, binding to a single-stranded region of the precursor and specifically recognizing bases -6 to -1. The exchange of Ccm1 for mS47 is coupled to the irreversible removal of precursor rRNA that is accompanied by conformational changes of the mitoribosomal proteins uS5m and mS26. These conformational changes signal completion of 5'-end rRNA processing through protection of the mature 5'-end of the 15S rRNA and stabilization of mS47. The removal of the 5' precursor together with the dissociation of Ccm1 may be catalyzed by the 5'-3' exoribonuclease Pet127. Involved in the specific removal of group I introns in mitochondrial encoded transcripts.</text>
</comment>
<organism evidence="5 6">
    <name type="scientific">Clydaea vesicula</name>
    <dbReference type="NCBI Taxonomy" id="447962"/>
    <lineage>
        <taxon>Eukaryota</taxon>
        <taxon>Fungi</taxon>
        <taxon>Fungi incertae sedis</taxon>
        <taxon>Chytridiomycota</taxon>
        <taxon>Chytridiomycota incertae sedis</taxon>
        <taxon>Chytridiomycetes</taxon>
        <taxon>Lobulomycetales</taxon>
        <taxon>Lobulomycetaceae</taxon>
        <taxon>Clydaea</taxon>
    </lineage>
</organism>
<evidence type="ECO:0008006" key="7">
    <source>
        <dbReference type="Google" id="ProtNLM"/>
    </source>
</evidence>
<feature type="non-terminal residue" evidence="5">
    <location>
        <position position="496"/>
    </location>
</feature>
<evidence type="ECO:0000256" key="2">
    <source>
        <dbReference type="ARBA" id="ARBA00022737"/>
    </source>
</evidence>
<comment type="similarity">
    <text evidence="1">Belongs to the CCM1 family.</text>
</comment>
<evidence type="ECO:0000256" key="3">
    <source>
        <dbReference type="ARBA" id="ARBA00044493"/>
    </source>
</evidence>
<dbReference type="Gene3D" id="1.25.40.10">
    <property type="entry name" value="Tetratricopeptide repeat domain"/>
    <property type="match status" value="2"/>
</dbReference>
<reference evidence="5" key="1">
    <citation type="submission" date="2020-05" db="EMBL/GenBank/DDBJ databases">
        <title>Phylogenomic resolution of chytrid fungi.</title>
        <authorList>
            <person name="Stajich J.E."/>
            <person name="Amses K."/>
            <person name="Simmons R."/>
            <person name="Seto K."/>
            <person name="Myers J."/>
            <person name="Bonds A."/>
            <person name="Quandt C.A."/>
            <person name="Barry K."/>
            <person name="Liu P."/>
            <person name="Grigoriev I."/>
            <person name="Longcore J.E."/>
            <person name="James T.Y."/>
        </authorList>
    </citation>
    <scope>NUCLEOTIDE SEQUENCE</scope>
    <source>
        <strain evidence="5">JEL0476</strain>
    </source>
</reference>
<dbReference type="Proteomes" id="UP001211065">
    <property type="component" value="Unassembled WGS sequence"/>
</dbReference>
<dbReference type="PANTHER" id="PTHR47447">
    <property type="entry name" value="OS03G0856100 PROTEIN"/>
    <property type="match status" value="1"/>
</dbReference>
<keyword evidence="2" id="KW-0677">Repeat</keyword>
<evidence type="ECO:0000313" key="5">
    <source>
        <dbReference type="EMBL" id="KAJ3201093.1"/>
    </source>
</evidence>
<evidence type="ECO:0000256" key="1">
    <source>
        <dbReference type="ARBA" id="ARBA00006192"/>
    </source>
</evidence>
<dbReference type="EMBL" id="JADGJW010001784">
    <property type="protein sequence ID" value="KAJ3201093.1"/>
    <property type="molecule type" value="Genomic_DNA"/>
</dbReference>
<dbReference type="InterPro" id="IPR011990">
    <property type="entry name" value="TPR-like_helical_dom_sf"/>
</dbReference>
<dbReference type="Pfam" id="PF01535">
    <property type="entry name" value="PPR"/>
    <property type="match status" value="2"/>
</dbReference>
<sequence length="496" mass="58292">TSKIHRPNIVKEKTEKEISNEEITTSSNLKKKINETQFKINNEQGELHGRGFFQKLARKDEETRLMQVTKHYSRLSGFDKIQFLSRLQYKRFIPESILVYKKLFENNVIARAKYHHHHNLIHLCIQNPGKYEDGIISAWEAMNKLNIEPSNNLLADMIYCASKWKNFELGNLWFEKLRGRMNANDVQIKTYNEILYICATVGGMKNDDSILNAGMKIWQDMIENLPHSEFDFNTYSYSLSIHSMLGNIDELEKLIELEDKNFENIFQWYKIVNQDKVNKNQESKISLEEKLRLKITTNQIQWLSKCKLKNNKLDTEENKKVLKLILKKYTYLIQTPNLEPNLLSFYFIFQFLSKTNNYEVFVKFVKELENFDNLSLTFSFYSQLVLIYFKFGKVDQALNIYEKMKTKFGHLKTFNRAKLTLLKGYSSVGDLQNCLKVFKDIKSSYNDATEKNNKDSSSVLKGSYLTLIDCYKSKGKLYDLSSIVIVVDSWLKKNSL</sequence>
<accession>A0AAD5TT43</accession>
<evidence type="ECO:0000256" key="4">
    <source>
        <dbReference type="ARBA" id="ARBA00044511"/>
    </source>
</evidence>
<proteinExistence type="inferred from homology"/>
<protein>
    <recommendedName>
        <fullName evidence="7">Pentatricopeptide repeat-containing protein</fullName>
    </recommendedName>
</protein>
<dbReference type="AlphaFoldDB" id="A0AAD5TT43"/>